<comment type="caution">
    <text evidence="1">The sequence shown here is derived from an EMBL/GenBank/DDBJ whole genome shotgun (WGS) entry which is preliminary data.</text>
</comment>
<dbReference type="PROSITE" id="PS51257">
    <property type="entry name" value="PROKAR_LIPOPROTEIN"/>
    <property type="match status" value="1"/>
</dbReference>
<accession>A0A0W8G5V9</accession>
<protein>
    <submittedName>
        <fullName evidence="1">Putative lipoprotein</fullName>
    </submittedName>
</protein>
<name>A0A0W8G5V9_9ZZZZ</name>
<gene>
    <name evidence="1" type="ORF">ASZ90_001591</name>
</gene>
<sequence length="248" mass="27293">MTISRRHIVLVVSVLALLAATGCKSMKAKPSEGAGFVPMSQMSAREDLPFQKVWVKSGVDWKNYTKLYIAKVNTAYLMNANWWQQSVRSADMQKDVAEVAAYMHDMFQKAFREDANNRFKIVDAPTPDSLTLELALTELIPSHVVMEALSLVAPYGSGVAVQAAAKGSESKCTVAFEAKIIDSTGRQVLAMAADREQGKIAPINLNALTWYGEAHVIIDEWAGQFVKIANRRPGEVVEDSSPFTLSPW</sequence>
<organism evidence="1">
    <name type="scientific">hydrocarbon metagenome</name>
    <dbReference type="NCBI Taxonomy" id="938273"/>
    <lineage>
        <taxon>unclassified sequences</taxon>
        <taxon>metagenomes</taxon>
        <taxon>ecological metagenomes</taxon>
    </lineage>
</organism>
<reference evidence="1" key="1">
    <citation type="journal article" date="2015" name="Proc. Natl. Acad. Sci. U.S.A.">
        <title>Networks of energetic and metabolic interactions define dynamics in microbial communities.</title>
        <authorList>
            <person name="Embree M."/>
            <person name="Liu J.K."/>
            <person name="Al-Bassam M.M."/>
            <person name="Zengler K."/>
        </authorList>
    </citation>
    <scope>NUCLEOTIDE SEQUENCE</scope>
</reference>
<dbReference type="AlphaFoldDB" id="A0A0W8G5V9"/>
<proteinExistence type="predicted"/>
<keyword evidence="1" id="KW-0449">Lipoprotein</keyword>
<dbReference type="Pfam" id="PF11769">
    <property type="entry name" value="DUF3313"/>
    <property type="match status" value="1"/>
</dbReference>
<dbReference type="InterPro" id="IPR021747">
    <property type="entry name" value="DUF3313"/>
</dbReference>
<evidence type="ECO:0000313" key="1">
    <source>
        <dbReference type="EMBL" id="KUG28528.1"/>
    </source>
</evidence>
<dbReference type="EMBL" id="LNQE01000209">
    <property type="protein sequence ID" value="KUG28528.1"/>
    <property type="molecule type" value="Genomic_DNA"/>
</dbReference>